<sequence>HQTIDSIEAFDHITYSTHVITINDESKTCNIIDGMKLGNRSEVRNDVSENISVYSTISQGPSDIAITEAERLFSLLKNQKDKIDNILDSHAVYAVGPKFQNDYSMPYIACWVANPLTESIMEKISGLFNHEFGVAYHLVKANDNNGGPNNTSNASGNISGGFSTTNSDMVEREGNDENSDDNDNGGVEFEDKKIIGTEDKKMFQYFNITIKLWVNVKLNSKNNSSSSLEFEVDLNNCAVTDLLSEQCPSLDNFICYYIDSLEICASPLKSDNACIIIQKQKHSPHKSNNDITSTKVHDKDYLFQMDVGAPQSIKATFGGGTKKGRSLTAATKEWAMRDTFSGITGNKWSYRFTDSDIGDNLDSRVSINTDVHKSHWDIGNKIAGFRVTITQKMGNPIIKKLNSDFKKHAKKKCHGGPVIIVPSKSNNQPQQENNEGFISRGVK</sequence>
<organism evidence="1 2">
    <name type="scientific">Racocetra persica</name>
    <dbReference type="NCBI Taxonomy" id="160502"/>
    <lineage>
        <taxon>Eukaryota</taxon>
        <taxon>Fungi</taxon>
        <taxon>Fungi incertae sedis</taxon>
        <taxon>Mucoromycota</taxon>
        <taxon>Glomeromycotina</taxon>
        <taxon>Glomeromycetes</taxon>
        <taxon>Diversisporales</taxon>
        <taxon>Gigasporaceae</taxon>
        <taxon>Racocetra</taxon>
    </lineage>
</organism>
<keyword evidence="2" id="KW-1185">Reference proteome</keyword>
<gene>
    <name evidence="1" type="ORF">RPERSI_LOCUS20423</name>
</gene>
<accession>A0ACA9RK21</accession>
<comment type="caution">
    <text evidence="1">The sequence shown here is derived from an EMBL/GenBank/DDBJ whole genome shotgun (WGS) entry which is preliminary data.</text>
</comment>
<dbReference type="EMBL" id="CAJVQC010057709">
    <property type="protein sequence ID" value="CAG8797883.1"/>
    <property type="molecule type" value="Genomic_DNA"/>
</dbReference>
<dbReference type="Proteomes" id="UP000789920">
    <property type="component" value="Unassembled WGS sequence"/>
</dbReference>
<protein>
    <submittedName>
        <fullName evidence="1">23309_t:CDS:1</fullName>
    </submittedName>
</protein>
<proteinExistence type="predicted"/>
<evidence type="ECO:0000313" key="1">
    <source>
        <dbReference type="EMBL" id="CAG8797883.1"/>
    </source>
</evidence>
<reference evidence="1" key="1">
    <citation type="submission" date="2021-06" db="EMBL/GenBank/DDBJ databases">
        <authorList>
            <person name="Kallberg Y."/>
            <person name="Tangrot J."/>
            <person name="Rosling A."/>
        </authorList>
    </citation>
    <scope>NUCLEOTIDE SEQUENCE</scope>
    <source>
        <strain evidence="1">MA461A</strain>
    </source>
</reference>
<evidence type="ECO:0000313" key="2">
    <source>
        <dbReference type="Proteomes" id="UP000789920"/>
    </source>
</evidence>
<name>A0ACA9RK21_9GLOM</name>
<feature type="non-terminal residue" evidence="1">
    <location>
        <position position="443"/>
    </location>
</feature>
<feature type="non-terminal residue" evidence="1">
    <location>
        <position position="1"/>
    </location>
</feature>